<evidence type="ECO:0000313" key="8">
    <source>
        <dbReference type="Proteomes" id="UP000075544"/>
    </source>
</evidence>
<dbReference type="GO" id="GO:0015627">
    <property type="term" value="C:type II protein secretion system complex"/>
    <property type="evidence" value="ECO:0007669"/>
    <property type="project" value="TreeGrafter"/>
</dbReference>
<dbReference type="SMART" id="SM00965">
    <property type="entry name" value="STN"/>
    <property type="match status" value="1"/>
</dbReference>
<keyword evidence="5" id="KW-0732">Signal</keyword>
<dbReference type="InterPro" id="IPR004846">
    <property type="entry name" value="T2SS/T3SS_dom"/>
</dbReference>
<evidence type="ECO:0000256" key="5">
    <source>
        <dbReference type="SAM" id="SignalP"/>
    </source>
</evidence>
<evidence type="ECO:0000256" key="3">
    <source>
        <dbReference type="ARBA" id="ARBA00023237"/>
    </source>
</evidence>
<feature type="chain" id="PRO_5007562912" evidence="5">
    <location>
        <begin position="26"/>
        <end position="599"/>
    </location>
</feature>
<proteinExistence type="inferred from homology"/>
<dbReference type="InterPro" id="IPR011662">
    <property type="entry name" value="Secretin/TonB_short_N"/>
</dbReference>
<keyword evidence="2" id="KW-0472">Membrane</keyword>
<feature type="signal peptide" evidence="5">
    <location>
        <begin position="1"/>
        <end position="25"/>
    </location>
</feature>
<organism evidence="7 8">
    <name type="scientific">Acinetobacter venetianus</name>
    <dbReference type="NCBI Taxonomy" id="52133"/>
    <lineage>
        <taxon>Bacteria</taxon>
        <taxon>Pseudomonadati</taxon>
        <taxon>Pseudomonadota</taxon>
        <taxon>Gammaproteobacteria</taxon>
        <taxon>Moraxellales</taxon>
        <taxon>Moraxellaceae</taxon>
        <taxon>Acinetobacter</taxon>
    </lineage>
</organism>
<keyword evidence="3" id="KW-0998">Cell outer membrane</keyword>
<feature type="domain" description="Secretin/TonB short N-terminal" evidence="6">
    <location>
        <begin position="62"/>
        <end position="113"/>
    </location>
</feature>
<dbReference type="GO" id="GO:0009306">
    <property type="term" value="P:protein secretion"/>
    <property type="evidence" value="ECO:0007669"/>
    <property type="project" value="InterPro"/>
</dbReference>
<dbReference type="RefSeq" id="WP_061525322.1">
    <property type="nucleotide sequence ID" value="NZ_JRHX01000081.1"/>
</dbReference>
<dbReference type="PRINTS" id="PR01032">
    <property type="entry name" value="PHAGEIV"/>
</dbReference>
<name>A0A150HR83_9GAMM</name>
<dbReference type="PRINTS" id="PR00811">
    <property type="entry name" value="BCTERIALGSPD"/>
</dbReference>
<sequence length="599" mass="66483">MMMKKNYLFATLFWGTFTYSAFAFANEDVATSQSLLDKKISLNFREANVRQVMDVVSQTAGINFIFDSDVGTDLKTTIYASNAKISETLDLILKTNKLRYKVVNQNTYLIFNDTADKTQQYEDLQIKTFVLKAGDPKKTQDVLKTILNPKFIYIDDKNRLITLRDRPEILQAAEKLIQVYDQPDPEVVLEVKVFEVSNEILNNLGIAIPNKVSLSPVSLSAQSSSVVLNDLLHLSRDRISVGGVSPLVTLNLQDTNGQVNLLARPSLRVKNLEKAKIVVGDKVPVITSTMNQVSSSVTESVSYLDVGLTLEVQPEIQINDEVGIKVSLEVSNIVKEIRTNTGLLTYQIGTRNANTVLQLKDGETEVLAGLIREQERKSATNIPFLGRIPVLGHLFSSRSKDKSRSEILLSITPKIIRRNTERLNYTDAFDSGTQNHISLNNNQNSLAKFKGEVSGSSSNNTPPSAYIPVPPPQAATQPQTISENMINLSVPEQIISTDPLNVLVEAQSVVKDSKVLIKFDRHAFNLSDFRLMTKASQSVTYNTTLEGIEILVNDDLKQQSLALLTLQPLPGYKGKGEITLASSHDQFGHRSDRKTVEVK</sequence>
<gene>
    <name evidence="7" type="primary">pilQ_1</name>
    <name evidence="7" type="ORF">AVENLUH13518_02673</name>
</gene>
<evidence type="ECO:0000313" key="7">
    <source>
        <dbReference type="EMBL" id="KXZ69137.1"/>
    </source>
</evidence>
<evidence type="ECO:0000256" key="2">
    <source>
        <dbReference type="ARBA" id="ARBA00023136"/>
    </source>
</evidence>
<dbReference type="InterPro" id="IPR001775">
    <property type="entry name" value="GspD/PilQ"/>
</dbReference>
<comment type="caution">
    <text evidence="7">The sequence shown here is derived from an EMBL/GenBank/DDBJ whole genome shotgun (WGS) entry which is preliminary data.</text>
</comment>
<accession>A0A150HR83</accession>
<dbReference type="Gene3D" id="3.55.50.30">
    <property type="match status" value="1"/>
</dbReference>
<evidence type="ECO:0000256" key="1">
    <source>
        <dbReference type="ARBA" id="ARBA00022448"/>
    </source>
</evidence>
<reference evidence="7 8" key="1">
    <citation type="journal article" date="2016" name="Sci. Rep.">
        <title>Genomic and phenotypic characterization of the species Acinetobacter venetianus.</title>
        <authorList>
            <person name="Fondi M."/>
            <person name="Maida I."/>
            <person name="Perrin E."/>
            <person name="Orlandini V."/>
            <person name="La Torre L."/>
            <person name="Bosi E."/>
            <person name="Negroni A."/>
            <person name="Zanaroli G."/>
            <person name="Fava F."/>
            <person name="Decorosi F."/>
            <person name="Giovannetti L."/>
            <person name="Viti C."/>
            <person name="Vaneechoutte M."/>
            <person name="Dijkshoorn L."/>
            <person name="Fani R."/>
        </authorList>
    </citation>
    <scope>NUCLEOTIDE SEQUENCE [LARGE SCALE GENOMIC DNA]</scope>
    <source>
        <strain evidence="7 8">LUH13518</strain>
    </source>
</reference>
<comment type="similarity">
    <text evidence="4">Belongs to the bacterial secretin family.</text>
</comment>
<protein>
    <submittedName>
        <fullName evidence="7">Type IV pilus biogenesis and competence protein PilQ</fullName>
    </submittedName>
</protein>
<evidence type="ECO:0000256" key="4">
    <source>
        <dbReference type="RuleBase" id="RU004003"/>
    </source>
</evidence>
<dbReference type="EMBL" id="JRHX01000081">
    <property type="protein sequence ID" value="KXZ69137.1"/>
    <property type="molecule type" value="Genomic_DNA"/>
</dbReference>
<dbReference type="Proteomes" id="UP000075544">
    <property type="component" value="Unassembled WGS sequence"/>
</dbReference>
<dbReference type="GO" id="GO:0019867">
    <property type="term" value="C:outer membrane"/>
    <property type="evidence" value="ECO:0007669"/>
    <property type="project" value="InterPro"/>
</dbReference>
<dbReference type="InterPro" id="IPR050810">
    <property type="entry name" value="Bact_Secretion_Sys_Channel"/>
</dbReference>
<keyword evidence="1" id="KW-0813">Transport</keyword>
<dbReference type="PANTHER" id="PTHR30332">
    <property type="entry name" value="PROBABLE GENERAL SECRETION PATHWAY PROTEIN D"/>
    <property type="match status" value="1"/>
</dbReference>
<dbReference type="Pfam" id="PF00263">
    <property type="entry name" value="Secretin"/>
    <property type="match status" value="1"/>
</dbReference>
<dbReference type="PATRIC" id="fig|52133.19.peg.2708"/>
<dbReference type="AlphaFoldDB" id="A0A150HR83"/>
<dbReference type="PANTHER" id="PTHR30332:SF17">
    <property type="entry name" value="TYPE IV PILIATION SYSTEM PROTEIN DR_0774-RELATED"/>
    <property type="match status" value="1"/>
</dbReference>
<evidence type="ECO:0000259" key="6">
    <source>
        <dbReference type="SMART" id="SM00965"/>
    </source>
</evidence>